<organism evidence="1 2">
    <name type="scientific">Hymenobacter lapidarius</name>
    <dbReference type="NCBI Taxonomy" id="1908237"/>
    <lineage>
        <taxon>Bacteria</taxon>
        <taxon>Pseudomonadati</taxon>
        <taxon>Bacteroidota</taxon>
        <taxon>Cytophagia</taxon>
        <taxon>Cytophagales</taxon>
        <taxon>Hymenobacteraceae</taxon>
        <taxon>Hymenobacter</taxon>
    </lineage>
</organism>
<accession>A0A1G1SXD0</accession>
<protein>
    <submittedName>
        <fullName evidence="1">Uncharacterized protein</fullName>
    </submittedName>
</protein>
<dbReference type="EMBL" id="MDZB01000132">
    <property type="protein sequence ID" value="OGX83281.1"/>
    <property type="molecule type" value="Genomic_DNA"/>
</dbReference>
<name>A0A1G1SXD0_9BACT</name>
<dbReference type="AlphaFoldDB" id="A0A1G1SXD0"/>
<dbReference type="Proteomes" id="UP000176294">
    <property type="component" value="Unassembled WGS sequence"/>
</dbReference>
<keyword evidence="2" id="KW-1185">Reference proteome</keyword>
<evidence type="ECO:0000313" key="2">
    <source>
        <dbReference type="Proteomes" id="UP000176294"/>
    </source>
</evidence>
<evidence type="ECO:0000313" key="1">
    <source>
        <dbReference type="EMBL" id="OGX83281.1"/>
    </source>
</evidence>
<comment type="caution">
    <text evidence="1">The sequence shown here is derived from an EMBL/GenBank/DDBJ whole genome shotgun (WGS) entry which is preliminary data.</text>
</comment>
<sequence>MQGVHPFPLLLARKKATFVLGLVNFSGLAQAGQHLRFGGREGQPVQTQLGEVDAGSLGDALVGAHAHGDGGKQASEFFHSGDRSLTAVLFFPCGAL</sequence>
<gene>
    <name evidence="1" type="ORF">BEN47_17570</name>
</gene>
<proteinExistence type="predicted"/>
<reference evidence="1 2" key="1">
    <citation type="submission" date="2016-08" db="EMBL/GenBank/DDBJ databases">
        <title>Hymenobacter coccineus sp. nov., Hymenobacter lapidarius sp. nov. and Hymenobacter glacialis sp. nov., isolated from Antarctic soil.</title>
        <authorList>
            <person name="Sedlacek I."/>
            <person name="Kralova S."/>
            <person name="Kyrova K."/>
            <person name="Maslanova I."/>
            <person name="Stankova E."/>
            <person name="Vrbovska V."/>
            <person name="Nemec M."/>
            <person name="Bartak M."/>
            <person name="Svec P."/>
            <person name="Busse H.-J."/>
            <person name="Pantucek R."/>
        </authorList>
    </citation>
    <scope>NUCLEOTIDE SEQUENCE [LARGE SCALE GENOMIC DNA]</scope>
    <source>
        <strain evidence="1 2">CCM 8643</strain>
    </source>
</reference>